<dbReference type="Proteomes" id="UP001060085">
    <property type="component" value="Linkage Group LG01"/>
</dbReference>
<sequence length="168" mass="18754">MNGYVDNVNRMSQSLMEVKNGPITRAQRRKLKALEDNDMLEGFEGQERASKLFSMCSISKDQTKEQIGGEIASWKGLKVKKRASKLFSMCSISKDQIREHIEEKLAKSLKGATLPLIVALTLPSPVVFCRHKAWKMLTYHAGSPESRGGGVERSSPLPFLKDLESSLN</sequence>
<protein>
    <submittedName>
        <fullName evidence="1">Uncharacterized protein</fullName>
    </submittedName>
</protein>
<name>A0ACC0C8S2_CATRO</name>
<comment type="caution">
    <text evidence="1">The sequence shown here is derived from an EMBL/GenBank/DDBJ whole genome shotgun (WGS) entry which is preliminary data.</text>
</comment>
<evidence type="ECO:0000313" key="1">
    <source>
        <dbReference type="EMBL" id="KAI5681163.1"/>
    </source>
</evidence>
<proteinExistence type="predicted"/>
<dbReference type="EMBL" id="CM044701">
    <property type="protein sequence ID" value="KAI5681163.1"/>
    <property type="molecule type" value="Genomic_DNA"/>
</dbReference>
<accession>A0ACC0C8S2</accession>
<gene>
    <name evidence="1" type="ORF">M9H77_02390</name>
</gene>
<organism evidence="1 2">
    <name type="scientific">Catharanthus roseus</name>
    <name type="common">Madagascar periwinkle</name>
    <name type="synonym">Vinca rosea</name>
    <dbReference type="NCBI Taxonomy" id="4058"/>
    <lineage>
        <taxon>Eukaryota</taxon>
        <taxon>Viridiplantae</taxon>
        <taxon>Streptophyta</taxon>
        <taxon>Embryophyta</taxon>
        <taxon>Tracheophyta</taxon>
        <taxon>Spermatophyta</taxon>
        <taxon>Magnoliopsida</taxon>
        <taxon>eudicotyledons</taxon>
        <taxon>Gunneridae</taxon>
        <taxon>Pentapetalae</taxon>
        <taxon>asterids</taxon>
        <taxon>lamiids</taxon>
        <taxon>Gentianales</taxon>
        <taxon>Apocynaceae</taxon>
        <taxon>Rauvolfioideae</taxon>
        <taxon>Vinceae</taxon>
        <taxon>Catharanthinae</taxon>
        <taxon>Catharanthus</taxon>
    </lineage>
</organism>
<evidence type="ECO:0000313" key="2">
    <source>
        <dbReference type="Proteomes" id="UP001060085"/>
    </source>
</evidence>
<reference evidence="2" key="1">
    <citation type="journal article" date="2023" name="Nat. Plants">
        <title>Single-cell RNA sequencing provides a high-resolution roadmap for understanding the multicellular compartmentation of specialized metabolism.</title>
        <authorList>
            <person name="Sun S."/>
            <person name="Shen X."/>
            <person name="Li Y."/>
            <person name="Li Y."/>
            <person name="Wang S."/>
            <person name="Li R."/>
            <person name="Zhang H."/>
            <person name="Shen G."/>
            <person name="Guo B."/>
            <person name="Wei J."/>
            <person name="Xu J."/>
            <person name="St-Pierre B."/>
            <person name="Chen S."/>
            <person name="Sun C."/>
        </authorList>
    </citation>
    <scope>NUCLEOTIDE SEQUENCE [LARGE SCALE GENOMIC DNA]</scope>
</reference>
<keyword evidence="2" id="KW-1185">Reference proteome</keyword>